<sequence length="370" mass="41389">MPMNIILIAKLLRENTNTKANALNNGWARSGSEEFKKFSHFVGVDKGIVRTNVLTGKKLSDKIRKEVGSGDSKLGKGGYFSTGDVLLGKDVVSYTVQVFSENNERVGVNTQSHRVQYNLPILADFSVIQDTVEPSRTVVEKIIPKLNIPEEEKGKITEEIKKKKKTSELAELISENVKVRYVDEQGRLLSLKNDTGIGEKESDGTYITNKKQLIGTSYNVTDKKLSSMTTTDGKYYTFKEVDTNSASLTGNIVSEGRTVTLVYRESEAPTTVTVTANYYKEGSQEKLAESVIKADLAIGSEYTTESKTIEGKTTTEDKENRVITRKTTYTLVATPANAYQKTVQQLTITTVRMLRKQWFPKQQPLLRRRL</sequence>
<feature type="domain" description="MucBP" evidence="2">
    <location>
        <begin position="273"/>
        <end position="346"/>
    </location>
</feature>
<evidence type="ECO:0000256" key="1">
    <source>
        <dbReference type="ARBA" id="ARBA00022737"/>
    </source>
</evidence>
<dbReference type="Proteomes" id="UP000474228">
    <property type="component" value="Unassembled WGS sequence"/>
</dbReference>
<gene>
    <name evidence="3" type="ORF">GM539_08535</name>
</gene>
<dbReference type="EMBL" id="WNHJ01000034">
    <property type="protein sequence ID" value="MTV63434.1"/>
    <property type="molecule type" value="Genomic_DNA"/>
</dbReference>
<accession>A0A559FCV4</accession>
<evidence type="ECO:0000313" key="4">
    <source>
        <dbReference type="Proteomes" id="UP000474228"/>
    </source>
</evidence>
<evidence type="ECO:0000313" key="3">
    <source>
        <dbReference type="EMBL" id="MTV63434.1"/>
    </source>
</evidence>
<organism evidence="3 4">
    <name type="scientific">Streptococcus pneumoniae</name>
    <dbReference type="NCBI Taxonomy" id="1313"/>
    <lineage>
        <taxon>Bacteria</taxon>
        <taxon>Bacillati</taxon>
        <taxon>Bacillota</taxon>
        <taxon>Bacilli</taxon>
        <taxon>Lactobacillales</taxon>
        <taxon>Streptococcaceae</taxon>
        <taxon>Streptococcus</taxon>
    </lineage>
</organism>
<dbReference type="AlphaFoldDB" id="A0A559FCV4"/>
<keyword evidence="1" id="KW-0677">Repeat</keyword>
<proteinExistence type="predicted"/>
<feature type="domain" description="MucBP" evidence="2">
    <location>
        <begin position="176"/>
        <end position="264"/>
    </location>
</feature>
<reference evidence="3 4" key="1">
    <citation type="submission" date="2019-11" db="EMBL/GenBank/DDBJ databases">
        <title>Growth characteristics of pneumococcus vary with the chemical composition of the capsule and with environmental conditions.</title>
        <authorList>
            <person name="Tothpal A."/>
            <person name="Desobry K."/>
            <person name="Joshi S."/>
            <person name="Wyllie A.L."/>
            <person name="Weinberger D.M."/>
        </authorList>
    </citation>
    <scope>NUCLEOTIDE SEQUENCE [LARGE SCALE GENOMIC DNA]</scope>
    <source>
        <strain evidence="4">pnumococcus22F</strain>
    </source>
</reference>
<comment type="caution">
    <text evidence="3">The sequence shown here is derived from an EMBL/GenBank/DDBJ whole genome shotgun (WGS) entry which is preliminary data.</text>
</comment>
<name>A0A559FCV4_STREE</name>
<dbReference type="Gene3D" id="3.10.20.320">
    <property type="entry name" value="Putative peptidoglycan bound protein (lpxtg motif)"/>
    <property type="match status" value="1"/>
</dbReference>
<evidence type="ECO:0000259" key="2">
    <source>
        <dbReference type="Pfam" id="PF06458"/>
    </source>
</evidence>
<protein>
    <recommendedName>
        <fullName evidence="2">MucBP domain-containing protein</fullName>
    </recommendedName>
</protein>
<dbReference type="InterPro" id="IPR009459">
    <property type="entry name" value="MucBP_dom"/>
</dbReference>
<dbReference type="Pfam" id="PF06458">
    <property type="entry name" value="MucBP"/>
    <property type="match status" value="2"/>
</dbReference>